<accession>A0A1G2IIL9</accession>
<organism evidence="1 2">
    <name type="scientific">Candidatus Staskawiczbacteria bacterium RIFCSPLOWO2_01_FULL_38_12b</name>
    <dbReference type="NCBI Taxonomy" id="1802214"/>
    <lineage>
        <taxon>Bacteria</taxon>
        <taxon>Candidatus Staskawicziibacteriota</taxon>
    </lineage>
</organism>
<dbReference type="EMBL" id="MHPA01000003">
    <property type="protein sequence ID" value="OGZ74028.1"/>
    <property type="molecule type" value="Genomic_DNA"/>
</dbReference>
<gene>
    <name evidence="1" type="ORF">A2908_02100</name>
</gene>
<evidence type="ECO:0000313" key="2">
    <source>
        <dbReference type="Proteomes" id="UP000176774"/>
    </source>
</evidence>
<dbReference type="AlphaFoldDB" id="A0A1G2IIL9"/>
<dbReference type="Proteomes" id="UP000176774">
    <property type="component" value="Unassembled WGS sequence"/>
</dbReference>
<evidence type="ECO:0000313" key="1">
    <source>
        <dbReference type="EMBL" id="OGZ74028.1"/>
    </source>
</evidence>
<comment type="caution">
    <text evidence="1">The sequence shown here is derived from an EMBL/GenBank/DDBJ whole genome shotgun (WGS) entry which is preliminary data.</text>
</comment>
<proteinExistence type="predicted"/>
<name>A0A1G2IIL9_9BACT</name>
<reference evidence="1 2" key="1">
    <citation type="journal article" date="2016" name="Nat. Commun.">
        <title>Thousands of microbial genomes shed light on interconnected biogeochemical processes in an aquifer system.</title>
        <authorList>
            <person name="Anantharaman K."/>
            <person name="Brown C.T."/>
            <person name="Hug L.A."/>
            <person name="Sharon I."/>
            <person name="Castelle C.J."/>
            <person name="Probst A.J."/>
            <person name="Thomas B.C."/>
            <person name="Singh A."/>
            <person name="Wilkins M.J."/>
            <person name="Karaoz U."/>
            <person name="Brodie E.L."/>
            <person name="Williams K.H."/>
            <person name="Hubbard S.S."/>
            <person name="Banfield J.F."/>
        </authorList>
    </citation>
    <scope>NUCLEOTIDE SEQUENCE [LARGE SCALE GENOMIC DNA]</scope>
</reference>
<sequence>MASQECPLKSRGTKIIKDRNDVWAEMLGGDKIIRLFIGGRVFEITQMVRSRCHPIVGTGATGWIIDLKMPKQNNNRDDVIVVTFNSSLYACKPEQIE</sequence>
<protein>
    <submittedName>
        <fullName evidence="1">Uncharacterized protein</fullName>
    </submittedName>
</protein>